<feature type="compositionally biased region" description="Basic residues" evidence="1">
    <location>
        <begin position="206"/>
        <end position="215"/>
    </location>
</feature>
<name>A0AAD7JLR7_9AGAR</name>
<comment type="caution">
    <text evidence="2">The sequence shown here is derived from an EMBL/GenBank/DDBJ whole genome shotgun (WGS) entry which is preliminary data.</text>
</comment>
<reference evidence="2" key="1">
    <citation type="submission" date="2023-03" db="EMBL/GenBank/DDBJ databases">
        <title>Massive genome expansion in bonnet fungi (Mycena s.s.) driven by repeated elements and novel gene families across ecological guilds.</title>
        <authorList>
            <consortium name="Lawrence Berkeley National Laboratory"/>
            <person name="Harder C.B."/>
            <person name="Miyauchi S."/>
            <person name="Viragh M."/>
            <person name="Kuo A."/>
            <person name="Thoen E."/>
            <person name="Andreopoulos B."/>
            <person name="Lu D."/>
            <person name="Skrede I."/>
            <person name="Drula E."/>
            <person name="Henrissat B."/>
            <person name="Morin E."/>
            <person name="Kohler A."/>
            <person name="Barry K."/>
            <person name="LaButti K."/>
            <person name="Morin E."/>
            <person name="Salamov A."/>
            <person name="Lipzen A."/>
            <person name="Mereny Z."/>
            <person name="Hegedus B."/>
            <person name="Baldrian P."/>
            <person name="Stursova M."/>
            <person name="Weitz H."/>
            <person name="Taylor A."/>
            <person name="Grigoriev I.V."/>
            <person name="Nagy L.G."/>
            <person name="Martin F."/>
            <person name="Kauserud H."/>
        </authorList>
    </citation>
    <scope>NUCLEOTIDE SEQUENCE</scope>
    <source>
        <strain evidence="2">CBHHK182m</strain>
    </source>
</reference>
<keyword evidence="3" id="KW-1185">Reference proteome</keyword>
<dbReference type="AlphaFoldDB" id="A0AAD7JLR7"/>
<evidence type="ECO:0000313" key="2">
    <source>
        <dbReference type="EMBL" id="KAJ7767632.1"/>
    </source>
</evidence>
<dbReference type="Proteomes" id="UP001215598">
    <property type="component" value="Unassembled WGS sequence"/>
</dbReference>
<dbReference type="EMBL" id="JARKIB010000021">
    <property type="protein sequence ID" value="KAJ7767632.1"/>
    <property type="molecule type" value="Genomic_DNA"/>
</dbReference>
<accession>A0AAD7JLR7</accession>
<proteinExistence type="predicted"/>
<protein>
    <submittedName>
        <fullName evidence="2">Uncharacterized protein</fullName>
    </submittedName>
</protein>
<sequence length="424" mass="45749">MGGAAPGAVKHNAQGRHRVATFELDIDISMMISIWEDLGVSASMVEDGIARTTRDPPNLWQRRRADVYSGAAAIHLHILVVILRRHPRTRNTRCKSARVLSCSAPAATLSTPAYESMVSVRLPEVARCVGSTGKVIPTRRAKGSVDGSAHLSSPALTSWYLDRDLVAAVGSSMVEQMHVPRGWRGYASGTASQSCLVLVSSSDGRLKHRAGRGSPRRPPAPTGDMWKETGRAWAQLKLSICQVADTARLAFSRLSYRSLTRAHPALFLLVFNLSFALRCGRGVYAATGGRGTYGVDREGQASEKGFIGNVWLGIPALRYASTGADVPRSPSWCPAVTVTVGSSMDKETHVVRVRRVDDAGGDGESMRCRTWRRPPYAFDVLGSSLPPPHHLAARAPGVSTPSITACSFSDDAGARRRWVERGTL</sequence>
<feature type="region of interest" description="Disordered" evidence="1">
    <location>
        <begin position="206"/>
        <end position="225"/>
    </location>
</feature>
<organism evidence="2 3">
    <name type="scientific">Mycena metata</name>
    <dbReference type="NCBI Taxonomy" id="1033252"/>
    <lineage>
        <taxon>Eukaryota</taxon>
        <taxon>Fungi</taxon>
        <taxon>Dikarya</taxon>
        <taxon>Basidiomycota</taxon>
        <taxon>Agaricomycotina</taxon>
        <taxon>Agaricomycetes</taxon>
        <taxon>Agaricomycetidae</taxon>
        <taxon>Agaricales</taxon>
        <taxon>Marasmiineae</taxon>
        <taxon>Mycenaceae</taxon>
        <taxon>Mycena</taxon>
    </lineage>
</organism>
<evidence type="ECO:0000256" key="1">
    <source>
        <dbReference type="SAM" id="MobiDB-lite"/>
    </source>
</evidence>
<evidence type="ECO:0000313" key="3">
    <source>
        <dbReference type="Proteomes" id="UP001215598"/>
    </source>
</evidence>
<gene>
    <name evidence="2" type="ORF">B0H16DRAFT_1716561</name>
</gene>